<dbReference type="PROSITE" id="PS51459">
    <property type="entry name" value="FIDO"/>
    <property type="match status" value="1"/>
</dbReference>
<protein>
    <submittedName>
        <fullName evidence="2">Fic/DOC family protein</fullName>
    </submittedName>
</protein>
<gene>
    <name evidence="2" type="ORF">DFR68_103347</name>
</gene>
<dbReference type="Pfam" id="PF02661">
    <property type="entry name" value="Fic"/>
    <property type="match status" value="1"/>
</dbReference>
<organism evidence="2 3">
    <name type="scientific">Nocardia mexicana</name>
    <dbReference type="NCBI Taxonomy" id="279262"/>
    <lineage>
        <taxon>Bacteria</taxon>
        <taxon>Bacillati</taxon>
        <taxon>Actinomycetota</taxon>
        <taxon>Actinomycetes</taxon>
        <taxon>Mycobacteriales</taxon>
        <taxon>Nocardiaceae</taxon>
        <taxon>Nocardia</taxon>
    </lineage>
</organism>
<dbReference type="EMBL" id="QQAZ01000003">
    <property type="protein sequence ID" value="RDI52959.1"/>
    <property type="molecule type" value="Genomic_DNA"/>
</dbReference>
<reference evidence="2 3" key="1">
    <citation type="submission" date="2018-07" db="EMBL/GenBank/DDBJ databases">
        <title>Genomic Encyclopedia of Type Strains, Phase IV (KMG-IV): sequencing the most valuable type-strain genomes for metagenomic binning, comparative biology and taxonomic classification.</title>
        <authorList>
            <person name="Goeker M."/>
        </authorList>
    </citation>
    <scope>NUCLEOTIDE SEQUENCE [LARGE SCALE GENOMIC DNA]</scope>
    <source>
        <strain evidence="2 3">DSM 44952</strain>
    </source>
</reference>
<accession>A0A370H8V7</accession>
<sequence>MLEMVDHAQARLQYANDNLDFQIEALAYIEAEFLHIHPFKDFNGRAVRLLLAEMIQRLDLPVVPLYVEKDTDAFRAYLAALNAYDIDSSLFPMKEFWEAYRFGAV</sequence>
<proteinExistence type="predicted"/>
<dbReference type="SUPFAM" id="SSF140931">
    <property type="entry name" value="Fic-like"/>
    <property type="match status" value="1"/>
</dbReference>
<name>A0A370H8V7_9NOCA</name>
<evidence type="ECO:0000259" key="1">
    <source>
        <dbReference type="PROSITE" id="PS51459"/>
    </source>
</evidence>
<dbReference type="InterPro" id="IPR003812">
    <property type="entry name" value="Fido"/>
</dbReference>
<dbReference type="Proteomes" id="UP000255355">
    <property type="component" value="Unassembled WGS sequence"/>
</dbReference>
<evidence type="ECO:0000313" key="2">
    <source>
        <dbReference type="EMBL" id="RDI52959.1"/>
    </source>
</evidence>
<evidence type="ECO:0000313" key="3">
    <source>
        <dbReference type="Proteomes" id="UP000255355"/>
    </source>
</evidence>
<dbReference type="AlphaFoldDB" id="A0A370H8V7"/>
<feature type="domain" description="Fido" evidence="1">
    <location>
        <begin position="1"/>
        <end position="99"/>
    </location>
</feature>
<dbReference type="Gene3D" id="1.10.3290.10">
    <property type="entry name" value="Fido-like domain"/>
    <property type="match status" value="1"/>
</dbReference>
<keyword evidence="3" id="KW-1185">Reference proteome</keyword>
<comment type="caution">
    <text evidence="2">The sequence shown here is derived from an EMBL/GenBank/DDBJ whole genome shotgun (WGS) entry which is preliminary data.</text>
</comment>
<dbReference type="InterPro" id="IPR036597">
    <property type="entry name" value="Fido-like_dom_sf"/>
</dbReference>